<accession>A0ABU3TDL9</accession>
<evidence type="ECO:0000256" key="2">
    <source>
        <dbReference type="SAM" id="MobiDB-lite"/>
    </source>
</evidence>
<dbReference type="RefSeq" id="WP_315996956.1">
    <property type="nucleotide sequence ID" value="NZ_JAWDJT010000002.1"/>
</dbReference>
<evidence type="ECO:0000313" key="6">
    <source>
        <dbReference type="Proteomes" id="UP001250698"/>
    </source>
</evidence>
<proteinExistence type="predicted"/>
<evidence type="ECO:0000313" key="5">
    <source>
        <dbReference type="EMBL" id="MDU0369463.1"/>
    </source>
</evidence>
<name>A0ABU3TDL9_9BACT</name>
<feature type="compositionally biased region" description="Low complexity" evidence="2">
    <location>
        <begin position="111"/>
        <end position="135"/>
    </location>
</feature>
<reference evidence="5 6" key="1">
    <citation type="submission" date="2023-10" db="EMBL/GenBank/DDBJ databases">
        <title>Hymenobacter endophyticus sp. nov., an isolate from the leaf tissues of wheat.</title>
        <authorList>
            <person name="Dai Y."/>
        </authorList>
    </citation>
    <scope>NUCLEOTIDE SEQUENCE [LARGE SCALE GENOMIC DNA]</scope>
    <source>
        <strain evidence="5 6">ZK17L-C2</strain>
    </source>
</reference>
<evidence type="ECO:0000256" key="3">
    <source>
        <dbReference type="SAM" id="Phobius"/>
    </source>
</evidence>
<feature type="compositionally biased region" description="Gly residues" evidence="2">
    <location>
        <begin position="101"/>
        <end position="110"/>
    </location>
</feature>
<organism evidence="5 6">
    <name type="scientific">Hymenobacter endophyticus</name>
    <dbReference type="NCBI Taxonomy" id="3076335"/>
    <lineage>
        <taxon>Bacteria</taxon>
        <taxon>Pseudomonadati</taxon>
        <taxon>Bacteroidota</taxon>
        <taxon>Cytophagia</taxon>
        <taxon>Cytophagales</taxon>
        <taxon>Hymenobacteraceae</taxon>
        <taxon>Hymenobacter</taxon>
    </lineage>
</organism>
<keyword evidence="3" id="KW-0812">Transmembrane</keyword>
<keyword evidence="3" id="KW-0472">Membrane</keyword>
<dbReference type="PANTHER" id="PTHR33619:SF3">
    <property type="entry name" value="POLYSACCHARIDE EXPORT PROTEIN GFCE-RELATED"/>
    <property type="match status" value="1"/>
</dbReference>
<feature type="domain" description="Polysaccharide export protein N-terminal" evidence="4">
    <location>
        <begin position="58"/>
        <end position="187"/>
    </location>
</feature>
<dbReference type="InterPro" id="IPR049712">
    <property type="entry name" value="Poly_export"/>
</dbReference>
<dbReference type="PANTHER" id="PTHR33619">
    <property type="entry name" value="POLYSACCHARIDE EXPORT PROTEIN GFCE-RELATED"/>
    <property type="match status" value="1"/>
</dbReference>
<dbReference type="Proteomes" id="UP001250698">
    <property type="component" value="Unassembled WGS sequence"/>
</dbReference>
<dbReference type="Gene3D" id="3.10.560.10">
    <property type="entry name" value="Outer membrane lipoprotein wza domain like"/>
    <property type="match status" value="1"/>
</dbReference>
<dbReference type="Pfam" id="PF02563">
    <property type="entry name" value="Poly_export"/>
    <property type="match status" value="1"/>
</dbReference>
<dbReference type="EMBL" id="JAWDJT010000002">
    <property type="protein sequence ID" value="MDU0369463.1"/>
    <property type="molecule type" value="Genomic_DNA"/>
</dbReference>
<feature type="transmembrane region" description="Helical" evidence="3">
    <location>
        <begin position="296"/>
        <end position="316"/>
    </location>
</feature>
<evidence type="ECO:0000256" key="1">
    <source>
        <dbReference type="ARBA" id="ARBA00022729"/>
    </source>
</evidence>
<evidence type="ECO:0000259" key="4">
    <source>
        <dbReference type="Pfam" id="PF02563"/>
    </source>
</evidence>
<keyword evidence="1" id="KW-0732">Signal</keyword>
<dbReference type="InterPro" id="IPR003715">
    <property type="entry name" value="Poly_export_N"/>
</dbReference>
<gene>
    <name evidence="5" type="ORF">ROI90_03580</name>
</gene>
<sequence length="320" mass="34883">MQNTLFRRYINICLLWVVAGFLLGSCATARVHQQNILFRTDGSGRMDTAKLRDVVNRAERNYIIQPNDALDVRVYTNNGERILDPNGELMFGSPGGGSSGGIGGGAGGGVSRQSSSGRSMGQGRQQNQQGQQGQQGYTEFLVQHDGMVKLPMVNYQKLSGLTLLEADSLLQRKYTEFYKDVFVTTRVTNNRIIVLGATSGGSGQVIQMLNDNMNLLEILAQAGGIEGAFVGTTSSGRAGRADNIRLIRGDLKNPQVQIIDLTTIDGMRRANLQVEPNDIVYVEPIRRPFYEGLQDAAPLFTLISSVAAVISTIYFVSNIK</sequence>
<feature type="region of interest" description="Disordered" evidence="2">
    <location>
        <begin position="101"/>
        <end position="135"/>
    </location>
</feature>
<dbReference type="PROSITE" id="PS51257">
    <property type="entry name" value="PROKAR_LIPOPROTEIN"/>
    <property type="match status" value="1"/>
</dbReference>
<protein>
    <submittedName>
        <fullName evidence="5">Polysaccharide biosynthesis/export family protein</fullName>
    </submittedName>
</protein>
<keyword evidence="6" id="KW-1185">Reference proteome</keyword>
<keyword evidence="3" id="KW-1133">Transmembrane helix</keyword>
<comment type="caution">
    <text evidence="5">The sequence shown here is derived from an EMBL/GenBank/DDBJ whole genome shotgun (WGS) entry which is preliminary data.</text>
</comment>